<dbReference type="PANTHER" id="PTHR36842:SF1">
    <property type="entry name" value="PROTEIN TOLB"/>
    <property type="match status" value="1"/>
</dbReference>
<dbReference type="AlphaFoldDB" id="A0A1F4RB80"/>
<proteinExistence type="predicted"/>
<organism evidence="2 3">
    <name type="scientific">candidate division WOR-1 bacterium RIFCSPLOWO2_02_FULL_46_20</name>
    <dbReference type="NCBI Taxonomy" id="1802567"/>
    <lineage>
        <taxon>Bacteria</taxon>
        <taxon>Bacillati</taxon>
        <taxon>Saganbacteria</taxon>
    </lineage>
</organism>
<feature type="non-terminal residue" evidence="2">
    <location>
        <position position="1"/>
    </location>
</feature>
<reference evidence="2 3" key="1">
    <citation type="journal article" date="2016" name="Nat. Commun.">
        <title>Thousands of microbial genomes shed light on interconnected biogeochemical processes in an aquifer system.</title>
        <authorList>
            <person name="Anantharaman K."/>
            <person name="Brown C.T."/>
            <person name="Hug L.A."/>
            <person name="Sharon I."/>
            <person name="Castelle C.J."/>
            <person name="Probst A.J."/>
            <person name="Thomas B.C."/>
            <person name="Singh A."/>
            <person name="Wilkins M.J."/>
            <person name="Karaoz U."/>
            <person name="Brodie E.L."/>
            <person name="Williams K.H."/>
            <person name="Hubbard S.S."/>
            <person name="Banfield J.F."/>
        </authorList>
    </citation>
    <scope>NUCLEOTIDE SEQUENCE [LARGE SCALE GENOMIC DNA]</scope>
</reference>
<accession>A0A1F4RB80</accession>
<dbReference type="Gene3D" id="2.120.10.30">
    <property type="entry name" value="TolB, C-terminal domain"/>
    <property type="match status" value="1"/>
</dbReference>
<feature type="domain" description="Dipeptidylpeptidase IV N-terminal" evidence="1">
    <location>
        <begin position="112"/>
        <end position="171"/>
    </location>
</feature>
<dbReference type="InterPro" id="IPR002469">
    <property type="entry name" value="Peptidase_S9B_N"/>
</dbReference>
<dbReference type="GO" id="GO:0006508">
    <property type="term" value="P:proteolysis"/>
    <property type="evidence" value="ECO:0007669"/>
    <property type="project" value="InterPro"/>
</dbReference>
<gene>
    <name evidence="2" type="ORF">A3H38_01845</name>
</gene>
<evidence type="ECO:0000259" key="1">
    <source>
        <dbReference type="Pfam" id="PF00930"/>
    </source>
</evidence>
<sequence length="293" mass="32130">RGKLSLIALGFGIVLLTTGMSGGCGEQTFESFSYYYPNWMPNGRVICFKTESRWSEAIWGRRELGDTNYITAITINDSNEVVAEENLFETNKGYAEMVCSPTGEMIVVYTPGYSNGIWIYDYKGNKSEILNGVSVDSADWSPDGSKIAYSADRKLYVVNVDGTNNIQIATSAEVVAWRVGEKIVYEGIVDGLYFYLFSINQDGSNNNQIISGTDPQKIDNNKIVYSGTANMVKLIYLTGTGEATISDTFSKSTLKLSFDNTKIVGGDLITGGGSWIGGIWIINIDGTGEKRLR</sequence>
<evidence type="ECO:0000313" key="3">
    <source>
        <dbReference type="Proteomes" id="UP000176938"/>
    </source>
</evidence>
<protein>
    <recommendedName>
        <fullName evidence="1">Dipeptidylpeptidase IV N-terminal domain-containing protein</fullName>
    </recommendedName>
</protein>
<dbReference type="Proteomes" id="UP000176938">
    <property type="component" value="Unassembled WGS sequence"/>
</dbReference>
<dbReference type="EMBL" id="METP01000043">
    <property type="protein sequence ID" value="OGC05376.1"/>
    <property type="molecule type" value="Genomic_DNA"/>
</dbReference>
<evidence type="ECO:0000313" key="2">
    <source>
        <dbReference type="EMBL" id="OGC05376.1"/>
    </source>
</evidence>
<dbReference type="SUPFAM" id="SSF82171">
    <property type="entry name" value="DPP6 N-terminal domain-like"/>
    <property type="match status" value="1"/>
</dbReference>
<dbReference type="Pfam" id="PF00930">
    <property type="entry name" value="DPPIV_N"/>
    <property type="match status" value="1"/>
</dbReference>
<dbReference type="InterPro" id="IPR011042">
    <property type="entry name" value="6-blade_b-propeller_TolB-like"/>
</dbReference>
<dbReference type="PANTHER" id="PTHR36842">
    <property type="entry name" value="PROTEIN TOLB HOMOLOG"/>
    <property type="match status" value="1"/>
</dbReference>
<comment type="caution">
    <text evidence="2">The sequence shown here is derived from an EMBL/GenBank/DDBJ whole genome shotgun (WGS) entry which is preliminary data.</text>
</comment>
<name>A0A1F4RB80_UNCSA</name>